<comment type="similarity">
    <text evidence="2 4">Belongs to the FliE family.</text>
</comment>
<dbReference type="PANTHER" id="PTHR34653:SF1">
    <property type="entry name" value="FLAGELLAR HOOK-BASAL BODY COMPLEX PROTEIN FLIE"/>
    <property type="match status" value="1"/>
</dbReference>
<dbReference type="GO" id="GO:0009425">
    <property type="term" value="C:bacterial-type flagellum basal body"/>
    <property type="evidence" value="ECO:0007669"/>
    <property type="project" value="UniProtKB-SubCell"/>
</dbReference>
<dbReference type="AlphaFoldDB" id="A0AAU7XC98"/>
<name>A0AAU7XC98_9HYPH</name>
<dbReference type="PRINTS" id="PR01006">
    <property type="entry name" value="FLGHOOKFLIE"/>
</dbReference>
<keyword evidence="5" id="KW-0966">Cell projection</keyword>
<dbReference type="EMBL" id="CP158568">
    <property type="protein sequence ID" value="XBY45398.1"/>
    <property type="molecule type" value="Genomic_DNA"/>
</dbReference>
<dbReference type="GO" id="GO:0003774">
    <property type="term" value="F:cytoskeletal motor activity"/>
    <property type="evidence" value="ECO:0007669"/>
    <property type="project" value="InterPro"/>
</dbReference>
<organism evidence="5">
    <name type="scientific">Methyloraptor flagellatus</name>
    <dbReference type="NCBI Taxonomy" id="3162530"/>
    <lineage>
        <taxon>Bacteria</taxon>
        <taxon>Pseudomonadati</taxon>
        <taxon>Pseudomonadota</taxon>
        <taxon>Alphaproteobacteria</taxon>
        <taxon>Hyphomicrobiales</taxon>
        <taxon>Ancalomicrobiaceae</taxon>
        <taxon>Methyloraptor</taxon>
    </lineage>
</organism>
<keyword evidence="5" id="KW-0969">Cilium</keyword>
<sequence>MIPATYATNAYKLAQNLANRGDKGQTGGDDLTRPDFAGMLKQAVGSVVDQGRAAEAKQVAYASGKADVVDVVTAVAETQVALETMVTLRDKVISAYEDIMRMSI</sequence>
<evidence type="ECO:0000256" key="1">
    <source>
        <dbReference type="ARBA" id="ARBA00004117"/>
    </source>
</evidence>
<dbReference type="Pfam" id="PF02049">
    <property type="entry name" value="FliE"/>
    <property type="match status" value="1"/>
</dbReference>
<dbReference type="GO" id="GO:0005198">
    <property type="term" value="F:structural molecule activity"/>
    <property type="evidence" value="ECO:0007669"/>
    <property type="project" value="InterPro"/>
</dbReference>
<dbReference type="PANTHER" id="PTHR34653">
    <property type="match status" value="1"/>
</dbReference>
<evidence type="ECO:0000313" key="5">
    <source>
        <dbReference type="EMBL" id="XBY45398.1"/>
    </source>
</evidence>
<evidence type="ECO:0000256" key="3">
    <source>
        <dbReference type="ARBA" id="ARBA00023143"/>
    </source>
</evidence>
<gene>
    <name evidence="4" type="primary">fliE</name>
    <name evidence="5" type="ORF">ABS361_03695</name>
</gene>
<dbReference type="HAMAP" id="MF_00724">
    <property type="entry name" value="FliE"/>
    <property type="match status" value="1"/>
</dbReference>
<evidence type="ECO:0000256" key="4">
    <source>
        <dbReference type="HAMAP-Rule" id="MF_00724"/>
    </source>
</evidence>
<protein>
    <recommendedName>
        <fullName evidence="4">Flagellar hook-basal body complex protein FliE</fullName>
    </recommendedName>
</protein>
<dbReference type="KEGG" id="mflg:ABS361_03695"/>
<keyword evidence="3 4" id="KW-0975">Bacterial flagellum</keyword>
<dbReference type="GO" id="GO:0071973">
    <property type="term" value="P:bacterial-type flagellum-dependent cell motility"/>
    <property type="evidence" value="ECO:0007669"/>
    <property type="project" value="InterPro"/>
</dbReference>
<accession>A0AAU7XC98</accession>
<comment type="subcellular location">
    <subcellularLocation>
        <location evidence="1 4">Bacterial flagellum basal body</location>
    </subcellularLocation>
</comment>
<keyword evidence="5" id="KW-0282">Flagellum</keyword>
<reference evidence="5" key="1">
    <citation type="submission" date="2024-06" db="EMBL/GenBank/DDBJ databases">
        <title>Methylostella associata gen. nov., sp. nov., a novel Ancalomicrobiaceae-affiliated facultatively methylotrophic bacteria that feed on methanotrophs of the genus Methylococcus.</title>
        <authorList>
            <person name="Saltykova V."/>
            <person name="Danilova O.V."/>
            <person name="Oshkin I.Y."/>
            <person name="Belova S.E."/>
            <person name="Pimenov N.V."/>
            <person name="Dedysh S.N."/>
        </authorList>
    </citation>
    <scope>NUCLEOTIDE SEQUENCE</scope>
    <source>
        <strain evidence="5">S20</strain>
    </source>
</reference>
<dbReference type="InterPro" id="IPR001624">
    <property type="entry name" value="FliE"/>
</dbReference>
<dbReference type="RefSeq" id="WP_407050491.1">
    <property type="nucleotide sequence ID" value="NZ_CP158568.1"/>
</dbReference>
<proteinExistence type="inferred from homology"/>
<evidence type="ECO:0000256" key="2">
    <source>
        <dbReference type="ARBA" id="ARBA00009272"/>
    </source>
</evidence>